<accession>A0A381U4Z3</accession>
<dbReference type="PANTHER" id="PTHR48078">
    <property type="entry name" value="THREONINE DEHYDRATASE, MITOCHONDRIAL-RELATED"/>
    <property type="match status" value="1"/>
</dbReference>
<dbReference type="InterPro" id="IPR036052">
    <property type="entry name" value="TrpB-like_PALP_sf"/>
</dbReference>
<dbReference type="FunFam" id="3.40.50.1100:FF:000005">
    <property type="entry name" value="Threonine dehydratase catabolic"/>
    <property type="match status" value="1"/>
</dbReference>
<gene>
    <name evidence="6" type="ORF">METZ01_LOCUS76140</name>
</gene>
<dbReference type="GO" id="GO:0003941">
    <property type="term" value="F:L-serine ammonia-lyase activity"/>
    <property type="evidence" value="ECO:0007669"/>
    <property type="project" value="TreeGrafter"/>
</dbReference>
<dbReference type="GO" id="GO:0009097">
    <property type="term" value="P:isoleucine biosynthetic process"/>
    <property type="evidence" value="ECO:0007669"/>
    <property type="project" value="TreeGrafter"/>
</dbReference>
<proteinExistence type="inferred from homology"/>
<dbReference type="Gene3D" id="3.40.50.1100">
    <property type="match status" value="2"/>
</dbReference>
<evidence type="ECO:0000256" key="1">
    <source>
        <dbReference type="ARBA" id="ARBA00001933"/>
    </source>
</evidence>
<name>A0A381U4Z3_9ZZZZ</name>
<dbReference type="InterPro" id="IPR050147">
    <property type="entry name" value="Ser/Thr_Dehydratase"/>
</dbReference>
<dbReference type="GO" id="GO:0006567">
    <property type="term" value="P:L-threonine catabolic process"/>
    <property type="evidence" value="ECO:0007669"/>
    <property type="project" value="TreeGrafter"/>
</dbReference>
<evidence type="ECO:0000256" key="3">
    <source>
        <dbReference type="ARBA" id="ARBA00022898"/>
    </source>
</evidence>
<keyword evidence="4" id="KW-0456">Lyase</keyword>
<dbReference type="InterPro" id="IPR000634">
    <property type="entry name" value="Ser/Thr_deHydtase_PyrdxlP-BS"/>
</dbReference>
<sequence>MSNSSGCKVLLKLENLQVTGSFKARGAVNKMSLLALENPEKIITASSGNHGSAVAYASKILELDSLIFLPETVSSAKLSKIEQFGAQVHIEGKDTGDTEQAARAYALKHGYPYLSPYNDYDVIAGQGTIAAEVSQQVSGIDAVFIAVGGGGLISGIGGYLKQMHPSVQIVACSPENSAAMHYSLEAGTIIDIDHLETISDGTAGALEENAITYKYCHSVVDQSVLLTEDEIIKSMKEFMNSHQMMIEGAAGVAIAGFSKIQHQFQNKQVLIVVCGANISSEKLIEVLS</sequence>
<comment type="similarity">
    <text evidence="2">Belongs to the serine/threonine dehydratase family.</text>
</comment>
<organism evidence="6">
    <name type="scientific">marine metagenome</name>
    <dbReference type="NCBI Taxonomy" id="408172"/>
    <lineage>
        <taxon>unclassified sequences</taxon>
        <taxon>metagenomes</taxon>
        <taxon>ecological metagenomes</taxon>
    </lineage>
</organism>
<dbReference type="GO" id="GO:0030170">
    <property type="term" value="F:pyridoxal phosphate binding"/>
    <property type="evidence" value="ECO:0007669"/>
    <property type="project" value="InterPro"/>
</dbReference>
<evidence type="ECO:0000259" key="5">
    <source>
        <dbReference type="Pfam" id="PF00291"/>
    </source>
</evidence>
<reference evidence="6" key="1">
    <citation type="submission" date="2018-05" db="EMBL/GenBank/DDBJ databases">
        <authorList>
            <person name="Lanie J.A."/>
            <person name="Ng W.-L."/>
            <person name="Kazmierczak K.M."/>
            <person name="Andrzejewski T.M."/>
            <person name="Davidsen T.M."/>
            <person name="Wayne K.J."/>
            <person name="Tettelin H."/>
            <person name="Glass J.I."/>
            <person name="Rusch D."/>
            <person name="Podicherti R."/>
            <person name="Tsui H.-C.T."/>
            <person name="Winkler M.E."/>
        </authorList>
    </citation>
    <scope>NUCLEOTIDE SEQUENCE</scope>
</reference>
<comment type="cofactor">
    <cofactor evidence="1">
        <name>pyridoxal 5'-phosphate</name>
        <dbReference type="ChEBI" id="CHEBI:597326"/>
    </cofactor>
</comment>
<dbReference type="PROSITE" id="PS00165">
    <property type="entry name" value="DEHYDRATASE_SER_THR"/>
    <property type="match status" value="1"/>
</dbReference>
<dbReference type="PANTHER" id="PTHR48078:SF6">
    <property type="entry name" value="L-THREONINE DEHYDRATASE CATABOLIC TDCB"/>
    <property type="match status" value="1"/>
</dbReference>
<dbReference type="AlphaFoldDB" id="A0A381U4Z3"/>
<dbReference type="GO" id="GO:0004794">
    <property type="term" value="F:threonine deaminase activity"/>
    <property type="evidence" value="ECO:0007669"/>
    <property type="project" value="TreeGrafter"/>
</dbReference>
<dbReference type="GO" id="GO:0006565">
    <property type="term" value="P:L-serine catabolic process"/>
    <property type="evidence" value="ECO:0007669"/>
    <property type="project" value="TreeGrafter"/>
</dbReference>
<evidence type="ECO:0000313" key="6">
    <source>
        <dbReference type="EMBL" id="SVA23286.1"/>
    </source>
</evidence>
<keyword evidence="3" id="KW-0663">Pyridoxal phosphate</keyword>
<evidence type="ECO:0000256" key="2">
    <source>
        <dbReference type="ARBA" id="ARBA00010869"/>
    </source>
</evidence>
<dbReference type="SUPFAM" id="SSF53686">
    <property type="entry name" value="Tryptophan synthase beta subunit-like PLP-dependent enzymes"/>
    <property type="match status" value="1"/>
</dbReference>
<dbReference type="EMBL" id="UINC01005745">
    <property type="protein sequence ID" value="SVA23286.1"/>
    <property type="molecule type" value="Genomic_DNA"/>
</dbReference>
<dbReference type="Pfam" id="PF00291">
    <property type="entry name" value="PALP"/>
    <property type="match status" value="1"/>
</dbReference>
<dbReference type="NCBIfam" id="NF005292">
    <property type="entry name" value="PRK06815.1"/>
    <property type="match status" value="1"/>
</dbReference>
<evidence type="ECO:0000256" key="4">
    <source>
        <dbReference type="ARBA" id="ARBA00023239"/>
    </source>
</evidence>
<dbReference type="InterPro" id="IPR001926">
    <property type="entry name" value="TrpB-like_PALP"/>
</dbReference>
<feature type="domain" description="Tryptophan synthase beta chain-like PALP" evidence="5">
    <location>
        <begin position="2"/>
        <end position="275"/>
    </location>
</feature>
<protein>
    <recommendedName>
        <fullName evidence="5">Tryptophan synthase beta chain-like PALP domain-containing protein</fullName>
    </recommendedName>
</protein>